<feature type="compositionally biased region" description="Basic residues" evidence="1">
    <location>
        <begin position="170"/>
        <end position="179"/>
    </location>
</feature>
<accession>A0A4D9D8Y1</accession>
<evidence type="ECO:0000256" key="1">
    <source>
        <dbReference type="SAM" id="MobiDB-lite"/>
    </source>
</evidence>
<organism evidence="2 3">
    <name type="scientific">Nannochloropsis salina CCMP1776</name>
    <dbReference type="NCBI Taxonomy" id="1027361"/>
    <lineage>
        <taxon>Eukaryota</taxon>
        <taxon>Sar</taxon>
        <taxon>Stramenopiles</taxon>
        <taxon>Ochrophyta</taxon>
        <taxon>Eustigmatophyceae</taxon>
        <taxon>Eustigmatales</taxon>
        <taxon>Monodopsidaceae</taxon>
        <taxon>Microchloropsis</taxon>
        <taxon>Microchloropsis salina</taxon>
    </lineage>
</organism>
<evidence type="ECO:0000313" key="3">
    <source>
        <dbReference type="Proteomes" id="UP000355283"/>
    </source>
</evidence>
<sequence>MDDSPGDQDGGLRDSSEPVCTFKKPVFKRKGAKQQNKRARKQASDSGSGSSSEEAEESVLLRKQQSNNTRGVTSTTATKSSVLHTYASTGTAAPLAVAGGATYTSEIDTEHDRDNRAMMEMALRAQQEEEDASGAGGEKIYRGQRRGYAVKSQKGWKKYQKKSIDDRVGRKGTKNRRKAGREGGREGGREAMVG</sequence>
<reference evidence="2 3" key="1">
    <citation type="submission" date="2019-01" db="EMBL/GenBank/DDBJ databases">
        <title>Nuclear Genome Assembly of the Microalgal Biofuel strain Nannochloropsis salina CCMP1776.</title>
        <authorList>
            <person name="Hovde B."/>
        </authorList>
    </citation>
    <scope>NUCLEOTIDE SEQUENCE [LARGE SCALE GENOMIC DNA]</scope>
    <source>
        <strain evidence="2 3">CCMP1776</strain>
    </source>
</reference>
<keyword evidence="3" id="KW-1185">Reference proteome</keyword>
<gene>
    <name evidence="2" type="ORF">NSK_000817</name>
</gene>
<comment type="caution">
    <text evidence="2">The sequence shown here is derived from an EMBL/GenBank/DDBJ whole genome shotgun (WGS) entry which is preliminary data.</text>
</comment>
<dbReference type="Proteomes" id="UP000355283">
    <property type="component" value="Unassembled WGS sequence"/>
</dbReference>
<evidence type="ECO:0000313" key="2">
    <source>
        <dbReference type="EMBL" id="TFJ87464.1"/>
    </source>
</evidence>
<dbReference type="OrthoDB" id="25761at2759"/>
<protein>
    <submittedName>
        <fullName evidence="2">Uncharacterized protein</fullName>
    </submittedName>
</protein>
<dbReference type="EMBL" id="SDOX01000005">
    <property type="protein sequence ID" value="TFJ87464.1"/>
    <property type="molecule type" value="Genomic_DNA"/>
</dbReference>
<dbReference type="AlphaFoldDB" id="A0A4D9D8Y1"/>
<proteinExistence type="predicted"/>
<feature type="region of interest" description="Disordered" evidence="1">
    <location>
        <begin position="1"/>
        <end position="82"/>
    </location>
</feature>
<feature type="compositionally biased region" description="Basic residues" evidence="1">
    <location>
        <begin position="25"/>
        <end position="41"/>
    </location>
</feature>
<feature type="region of interest" description="Disordered" evidence="1">
    <location>
        <begin position="126"/>
        <end position="194"/>
    </location>
</feature>
<name>A0A4D9D8Y1_9STRA</name>
<feature type="compositionally biased region" description="Polar residues" evidence="1">
    <location>
        <begin position="63"/>
        <end position="82"/>
    </location>
</feature>
<feature type="compositionally biased region" description="Basic and acidic residues" evidence="1">
    <location>
        <begin position="180"/>
        <end position="194"/>
    </location>
</feature>